<dbReference type="Proteomes" id="UP001596442">
    <property type="component" value="Unassembled WGS sequence"/>
</dbReference>
<dbReference type="AlphaFoldDB" id="A0ABD5S9Z6"/>
<organism evidence="1 2">
    <name type="scientific">Halorubrum tibetense</name>
    <dbReference type="NCBI Taxonomy" id="175631"/>
    <lineage>
        <taxon>Archaea</taxon>
        <taxon>Methanobacteriati</taxon>
        <taxon>Methanobacteriota</taxon>
        <taxon>Stenosarchaea group</taxon>
        <taxon>Halobacteria</taxon>
        <taxon>Halobacteriales</taxon>
        <taxon>Haloferacaceae</taxon>
        <taxon>Halorubrum</taxon>
    </lineage>
</organism>
<protein>
    <submittedName>
        <fullName evidence="1">Uncharacterized protein</fullName>
    </submittedName>
</protein>
<sequence>MTLSDIAAGLEVTTVQRDRGVVVADDTETPLVDRLRAHENALPCTAAATATLVDAYTAGRSVADTAEEAG</sequence>
<proteinExistence type="predicted"/>
<reference evidence="1 2" key="1">
    <citation type="journal article" date="2019" name="Int. J. Syst. Evol. Microbiol.">
        <title>The Global Catalogue of Microorganisms (GCM) 10K type strain sequencing project: providing services to taxonomists for standard genome sequencing and annotation.</title>
        <authorList>
            <consortium name="The Broad Institute Genomics Platform"/>
            <consortium name="The Broad Institute Genome Sequencing Center for Infectious Disease"/>
            <person name="Wu L."/>
            <person name="Ma J."/>
        </authorList>
    </citation>
    <scope>NUCLEOTIDE SEQUENCE [LARGE SCALE GENOMIC DNA]</scope>
    <source>
        <strain evidence="1 2">CGMCC 1.3239</strain>
    </source>
</reference>
<name>A0ABD5S9Z6_9EURY</name>
<dbReference type="Pfam" id="PF25257">
    <property type="entry name" value="DUF7858"/>
    <property type="match status" value="1"/>
</dbReference>
<gene>
    <name evidence="1" type="ORF">ACFQEU_06945</name>
</gene>
<keyword evidence="2" id="KW-1185">Reference proteome</keyword>
<feature type="non-terminal residue" evidence="1">
    <location>
        <position position="70"/>
    </location>
</feature>
<evidence type="ECO:0000313" key="1">
    <source>
        <dbReference type="EMBL" id="MFC6753204.1"/>
    </source>
</evidence>
<comment type="caution">
    <text evidence="1">The sequence shown here is derived from an EMBL/GenBank/DDBJ whole genome shotgun (WGS) entry which is preliminary data.</text>
</comment>
<evidence type="ECO:0000313" key="2">
    <source>
        <dbReference type="Proteomes" id="UP001596442"/>
    </source>
</evidence>
<dbReference type="EMBL" id="JBHSWW010000072">
    <property type="protein sequence ID" value="MFC6753204.1"/>
    <property type="molecule type" value="Genomic_DNA"/>
</dbReference>
<accession>A0ABD5S9Z6</accession>
<dbReference type="InterPro" id="IPR057180">
    <property type="entry name" value="DUF7858"/>
</dbReference>